<dbReference type="Gene3D" id="3.90.1570.30">
    <property type="match status" value="1"/>
</dbReference>
<evidence type="ECO:0000313" key="3">
    <source>
        <dbReference type="Proteomes" id="UP000559010"/>
    </source>
</evidence>
<proteinExistence type="predicted"/>
<protein>
    <submittedName>
        <fullName evidence="2">Type I restriction enzyme HsdR N-terminal domain-containing protein</fullName>
    </submittedName>
</protein>
<feature type="domain" description="Type I restriction enzyme R protein N-terminal" evidence="1">
    <location>
        <begin position="35"/>
        <end position="135"/>
    </location>
</feature>
<organism evidence="2 3">
    <name type="scientific">Marinigracilibium pacificum</name>
    <dbReference type="NCBI Taxonomy" id="2729599"/>
    <lineage>
        <taxon>Bacteria</taxon>
        <taxon>Pseudomonadati</taxon>
        <taxon>Bacteroidota</taxon>
        <taxon>Cytophagia</taxon>
        <taxon>Cytophagales</taxon>
        <taxon>Flammeovirgaceae</taxon>
        <taxon>Marinigracilibium</taxon>
    </lineage>
</organism>
<dbReference type="RefSeq" id="WP_169685066.1">
    <property type="nucleotide sequence ID" value="NZ_JABBNU010000015.1"/>
</dbReference>
<gene>
    <name evidence="2" type="ORF">HH304_19985</name>
</gene>
<comment type="caution">
    <text evidence="2">The sequence shown here is derived from an EMBL/GenBank/DDBJ whole genome shotgun (WGS) entry which is preliminary data.</text>
</comment>
<evidence type="ECO:0000313" key="2">
    <source>
        <dbReference type="EMBL" id="NMM50700.1"/>
    </source>
</evidence>
<reference evidence="2 3" key="1">
    <citation type="submission" date="2020-04" db="EMBL/GenBank/DDBJ databases">
        <title>Flammeovirgaceae bacterium KN852 isolated from deep sea.</title>
        <authorList>
            <person name="Zhang D.-C."/>
        </authorList>
    </citation>
    <scope>NUCLEOTIDE SEQUENCE [LARGE SCALE GENOMIC DNA]</scope>
    <source>
        <strain evidence="2 3">KN852</strain>
    </source>
</reference>
<dbReference type="AlphaFoldDB" id="A0A848J887"/>
<name>A0A848J887_9BACT</name>
<dbReference type="Proteomes" id="UP000559010">
    <property type="component" value="Unassembled WGS sequence"/>
</dbReference>
<accession>A0A848J887</accession>
<dbReference type="Pfam" id="PF13588">
    <property type="entry name" value="HSDR_N_2"/>
    <property type="match status" value="1"/>
</dbReference>
<sequence length="144" mass="16960">MNKLNLPEYNIKTKRESGKEFIWDIVRKKFLVLTPEEYVRQSFIRYLIHDMDYPASLINIEGGLMVNVRQKRSDIIIYKGSDPFMLVECKASDVKIDRTVFEQAVMYNHTIRAKYLMLTNGLVHLCFKQEGGHYEPFGGFPKYK</sequence>
<evidence type="ECO:0000259" key="1">
    <source>
        <dbReference type="Pfam" id="PF13588"/>
    </source>
</evidence>
<dbReference type="InterPro" id="IPR029464">
    <property type="entry name" value="HSDR_N"/>
</dbReference>
<dbReference type="EMBL" id="JABBNU010000015">
    <property type="protein sequence ID" value="NMM50700.1"/>
    <property type="molecule type" value="Genomic_DNA"/>
</dbReference>
<keyword evidence="3" id="KW-1185">Reference proteome</keyword>